<organism evidence="1 2">
    <name type="scientific">Methylomonas paludis</name>
    <dbReference type="NCBI Taxonomy" id="1173101"/>
    <lineage>
        <taxon>Bacteria</taxon>
        <taxon>Pseudomonadati</taxon>
        <taxon>Pseudomonadota</taxon>
        <taxon>Gammaproteobacteria</taxon>
        <taxon>Methylococcales</taxon>
        <taxon>Methylococcaceae</taxon>
        <taxon>Methylomonas</taxon>
    </lineage>
</organism>
<accession>A0A975MP45</accession>
<sequence length="201" mass="23226">MRRKITSSAQRELLAKFLDGGWLEIDDLLIDELVTNGWRFKYKSIHNYKPGNFRKLSSNSLIARRKLKEFDLLTALSAKISKVNQIIGCISVNEYGREQWESLLPIINGVLVNIMSLRNWPHSKEQEVINQFADDLIIRVDSIRASCFVNQHKQIMGRFGTLNQLEIDDWDVLLPIIQDIQSDINKFLSPDTLKNLSRGEL</sequence>
<dbReference type="RefSeq" id="WP_215582923.1">
    <property type="nucleotide sequence ID" value="NZ_CP073754.1"/>
</dbReference>
<proteinExistence type="predicted"/>
<dbReference type="EMBL" id="CP073754">
    <property type="protein sequence ID" value="QWF71205.1"/>
    <property type="molecule type" value="Genomic_DNA"/>
</dbReference>
<dbReference type="Proteomes" id="UP000676649">
    <property type="component" value="Chromosome"/>
</dbReference>
<keyword evidence="2" id="KW-1185">Reference proteome</keyword>
<dbReference type="AlphaFoldDB" id="A0A975MP45"/>
<gene>
    <name evidence="1" type="ORF">KEF85_01530</name>
</gene>
<evidence type="ECO:0000313" key="2">
    <source>
        <dbReference type="Proteomes" id="UP000676649"/>
    </source>
</evidence>
<reference evidence="1" key="1">
    <citation type="submission" date="2021-04" db="EMBL/GenBank/DDBJ databases">
        <title>Draft genome sequence data of methanotrophic Methylovulum sp. strain S1L and Methylomonas sp. strain S2AM isolated from boreal lake water columns.</title>
        <authorList>
            <person name="Rissanen A.J."/>
            <person name="Mangayil R."/>
            <person name="Svenning M.M."/>
            <person name="Khanongnuch R."/>
        </authorList>
    </citation>
    <scope>NUCLEOTIDE SEQUENCE</scope>
    <source>
        <strain evidence="1">S2AM</strain>
    </source>
</reference>
<name>A0A975MP45_9GAMM</name>
<dbReference type="KEGG" id="mpad:KEF85_01530"/>
<evidence type="ECO:0000313" key="1">
    <source>
        <dbReference type="EMBL" id="QWF71205.1"/>
    </source>
</evidence>
<protein>
    <submittedName>
        <fullName evidence="1">Uncharacterized protein</fullName>
    </submittedName>
</protein>